<protein>
    <submittedName>
        <fullName evidence="1">Uncharacterized protein</fullName>
    </submittedName>
</protein>
<evidence type="ECO:0000313" key="2">
    <source>
        <dbReference type="Proteomes" id="UP001180489"/>
    </source>
</evidence>
<evidence type="ECO:0000313" key="1">
    <source>
        <dbReference type="EMBL" id="MDT0477388.1"/>
    </source>
</evidence>
<gene>
    <name evidence="1" type="ORF">RM863_35230</name>
</gene>
<organism evidence="1 2">
    <name type="scientific">Streptomyces hintoniae</name>
    <dbReference type="NCBI Taxonomy" id="3075521"/>
    <lineage>
        <taxon>Bacteria</taxon>
        <taxon>Bacillati</taxon>
        <taxon>Actinomycetota</taxon>
        <taxon>Actinomycetes</taxon>
        <taxon>Kitasatosporales</taxon>
        <taxon>Streptomycetaceae</taxon>
        <taxon>Streptomyces</taxon>
    </lineage>
</organism>
<name>A0ABU2UW77_9ACTN</name>
<comment type="caution">
    <text evidence="1">The sequence shown here is derived from an EMBL/GenBank/DDBJ whole genome shotgun (WGS) entry which is preliminary data.</text>
</comment>
<reference evidence="1" key="1">
    <citation type="submission" date="2024-05" db="EMBL/GenBank/DDBJ databases">
        <title>30 novel species of actinomycetes from the DSMZ collection.</title>
        <authorList>
            <person name="Nouioui I."/>
        </authorList>
    </citation>
    <scope>NUCLEOTIDE SEQUENCE</scope>
    <source>
        <strain evidence="1">DSM 41014</strain>
    </source>
</reference>
<dbReference type="Proteomes" id="UP001180489">
    <property type="component" value="Unassembled WGS sequence"/>
</dbReference>
<dbReference type="EMBL" id="JAVRFF010000061">
    <property type="protein sequence ID" value="MDT0477388.1"/>
    <property type="molecule type" value="Genomic_DNA"/>
</dbReference>
<accession>A0ABU2UW77</accession>
<keyword evidence="2" id="KW-1185">Reference proteome</keyword>
<dbReference type="RefSeq" id="WP_311637593.1">
    <property type="nucleotide sequence ID" value="NZ_JAVRFF010000061.1"/>
</dbReference>
<proteinExistence type="predicted"/>
<sequence>MSAPERGTREYEWWSAGAHAEAAARKEGRSAAGLNVLSLVDAFAEHHHGMSETEIAGAVLRIYGVPLPLRERLRLAARILRGAWR</sequence>